<dbReference type="Gene3D" id="3.90.1150.10">
    <property type="entry name" value="Aspartate Aminotransferase, domain 1"/>
    <property type="match status" value="1"/>
</dbReference>
<evidence type="ECO:0000256" key="3">
    <source>
        <dbReference type="ARBA" id="ARBA00022576"/>
    </source>
</evidence>
<reference evidence="8 9" key="1">
    <citation type="submission" date="2014-06" db="EMBL/GenBank/DDBJ databases">
        <title>Genomes of Alteromonas australica, a world apart.</title>
        <authorList>
            <person name="Gonzaga A."/>
            <person name="Lopez-Perez M."/>
            <person name="Rodriguez-Valera F."/>
        </authorList>
    </citation>
    <scope>NUCLEOTIDE SEQUENCE [LARGE SCALE GENOMIC DNA]</scope>
    <source>
        <strain evidence="8 9">H 17</strain>
    </source>
</reference>
<dbReference type="InterPro" id="IPR015424">
    <property type="entry name" value="PyrdxlP-dep_Trfase"/>
</dbReference>
<dbReference type="EMBL" id="CP008849">
    <property type="protein sequence ID" value="AIG00407.1"/>
    <property type="molecule type" value="Genomic_DNA"/>
</dbReference>
<evidence type="ECO:0000256" key="6">
    <source>
        <dbReference type="RuleBase" id="RU000481"/>
    </source>
</evidence>
<evidence type="ECO:0000313" key="8">
    <source>
        <dbReference type="EMBL" id="AIG00407.1"/>
    </source>
</evidence>
<dbReference type="InterPro" id="IPR004839">
    <property type="entry name" value="Aminotransferase_I/II_large"/>
</dbReference>
<dbReference type="InterPro" id="IPR050596">
    <property type="entry name" value="AspAT/PAT-like"/>
</dbReference>
<comment type="cofactor">
    <cofactor evidence="1 6">
        <name>pyridoxal 5'-phosphate</name>
        <dbReference type="ChEBI" id="CHEBI:597326"/>
    </cofactor>
</comment>
<protein>
    <recommendedName>
        <fullName evidence="6">Aminotransferase</fullName>
        <ecNumber evidence="6">2.6.1.-</ecNumber>
    </recommendedName>
</protein>
<dbReference type="Pfam" id="PF00155">
    <property type="entry name" value="Aminotran_1_2"/>
    <property type="match status" value="1"/>
</dbReference>
<dbReference type="GO" id="GO:0030170">
    <property type="term" value="F:pyridoxal phosphate binding"/>
    <property type="evidence" value="ECO:0007669"/>
    <property type="project" value="InterPro"/>
</dbReference>
<accession>A0A075P3K6</accession>
<dbReference type="CDD" id="cd00609">
    <property type="entry name" value="AAT_like"/>
    <property type="match status" value="1"/>
</dbReference>
<proteinExistence type="inferred from homology"/>
<dbReference type="Gene3D" id="3.40.640.10">
    <property type="entry name" value="Type I PLP-dependent aspartate aminotransferase-like (Major domain)"/>
    <property type="match status" value="1"/>
</dbReference>
<comment type="similarity">
    <text evidence="2 6">Belongs to the class-I pyridoxal-phosphate-dependent aminotransferase family.</text>
</comment>
<gene>
    <name evidence="8" type="ORF">EP13_17935</name>
</gene>
<evidence type="ECO:0000313" key="9">
    <source>
        <dbReference type="Proteomes" id="UP000056090"/>
    </source>
</evidence>
<organism evidence="8 9">
    <name type="scientific">Alteromonas australica</name>
    <dbReference type="NCBI Taxonomy" id="589873"/>
    <lineage>
        <taxon>Bacteria</taxon>
        <taxon>Pseudomonadati</taxon>
        <taxon>Pseudomonadota</taxon>
        <taxon>Gammaproteobacteria</taxon>
        <taxon>Alteromonadales</taxon>
        <taxon>Alteromonadaceae</taxon>
        <taxon>Alteromonas/Salinimonas group</taxon>
        <taxon>Alteromonas</taxon>
    </lineage>
</organism>
<evidence type="ECO:0000256" key="1">
    <source>
        <dbReference type="ARBA" id="ARBA00001933"/>
    </source>
</evidence>
<dbReference type="InterPro" id="IPR015421">
    <property type="entry name" value="PyrdxlP-dep_Trfase_major"/>
</dbReference>
<name>A0A075P3K6_9ALTE</name>
<feature type="domain" description="Aminotransferase class I/classII large" evidence="7">
    <location>
        <begin position="33"/>
        <end position="384"/>
    </location>
</feature>
<dbReference type="GeneID" id="78256758"/>
<dbReference type="SUPFAM" id="SSF53383">
    <property type="entry name" value="PLP-dependent transferases"/>
    <property type="match status" value="1"/>
</dbReference>
<keyword evidence="4 6" id="KW-0808">Transferase</keyword>
<evidence type="ECO:0000256" key="5">
    <source>
        <dbReference type="ARBA" id="ARBA00022898"/>
    </source>
</evidence>
<keyword evidence="9" id="KW-1185">Reference proteome</keyword>
<dbReference type="InterPro" id="IPR004838">
    <property type="entry name" value="NHTrfase_class1_PyrdxlP-BS"/>
</dbReference>
<dbReference type="PANTHER" id="PTHR46383">
    <property type="entry name" value="ASPARTATE AMINOTRANSFERASE"/>
    <property type="match status" value="1"/>
</dbReference>
<dbReference type="PANTHER" id="PTHR46383:SF1">
    <property type="entry name" value="ASPARTATE AMINOTRANSFERASE"/>
    <property type="match status" value="1"/>
</dbReference>
<dbReference type="AlphaFoldDB" id="A0A075P3K6"/>
<dbReference type="GO" id="GO:0008483">
    <property type="term" value="F:transaminase activity"/>
    <property type="evidence" value="ECO:0007669"/>
    <property type="project" value="UniProtKB-KW"/>
</dbReference>
<evidence type="ECO:0000256" key="2">
    <source>
        <dbReference type="ARBA" id="ARBA00007441"/>
    </source>
</evidence>
<dbReference type="KEGG" id="aal:EP13_17935"/>
<dbReference type="PROSITE" id="PS00105">
    <property type="entry name" value="AA_TRANSFER_CLASS_1"/>
    <property type="match status" value="1"/>
</dbReference>
<dbReference type="GO" id="GO:0006520">
    <property type="term" value="P:amino acid metabolic process"/>
    <property type="evidence" value="ECO:0007669"/>
    <property type="project" value="InterPro"/>
</dbReference>
<dbReference type="InterPro" id="IPR015422">
    <property type="entry name" value="PyrdxlP-dep_Trfase_small"/>
</dbReference>
<keyword evidence="5" id="KW-0663">Pyridoxal phosphate</keyword>
<dbReference type="FunFam" id="3.40.640.10:FF:000033">
    <property type="entry name" value="Aspartate aminotransferase"/>
    <property type="match status" value="1"/>
</dbReference>
<dbReference type="eggNOG" id="COG0436">
    <property type="taxonomic scope" value="Bacteria"/>
</dbReference>
<evidence type="ECO:0000256" key="4">
    <source>
        <dbReference type="ARBA" id="ARBA00022679"/>
    </source>
</evidence>
<dbReference type="RefSeq" id="WP_044058404.1">
    <property type="nucleotide sequence ID" value="NZ_CBCSKJ010000004.1"/>
</dbReference>
<dbReference type="Proteomes" id="UP000056090">
    <property type="component" value="Chromosome"/>
</dbReference>
<dbReference type="EC" id="2.6.1.-" evidence="6"/>
<keyword evidence="3 6" id="KW-0032">Aminotransferase</keyword>
<evidence type="ECO:0000259" key="7">
    <source>
        <dbReference type="Pfam" id="PF00155"/>
    </source>
</evidence>
<sequence>MRYAPLTQAIQGETVDAWDIHFKATALKEKDSSVIVLSIGDPDFDTPTPVIDAAVAGLKGGDTHYVEIEGRDNLRAEIANQHQQKCGQPVTKDNVILLAGAQNALFSSALCILQPGDEAIVLQPMYVTYEACIQLTGAKLVPVAMDKHNNFRLDKDALAAAITPKTRAIFFATPNNPSGVMLNKDELSYIADLAISHDLWVVSDEVYSRTVFEGEHVSIAGFDKMAERTITLNSLSKSHAMTGWRAGWAIGPETLIKHLSNLSLCMLYGLPGFVQQAAYVALTDSQALMDSEAMRESYRRRRDTLVACFEKHENLACIPPEASMFLLVDVSQTGLNAQQFAEALFEQERIGVLPATAFGQCASDYIRISYVVDDEQLAQACERIDNFMLQFV</sequence>